<organism evidence="6">
    <name type="scientific">Variovorax paradoxus</name>
    <dbReference type="NCBI Taxonomy" id="34073"/>
    <lineage>
        <taxon>Bacteria</taxon>
        <taxon>Pseudomonadati</taxon>
        <taxon>Pseudomonadota</taxon>
        <taxon>Betaproteobacteria</taxon>
        <taxon>Burkholderiales</taxon>
        <taxon>Comamonadaceae</taxon>
        <taxon>Variovorax</taxon>
    </lineage>
</organism>
<evidence type="ECO:0000256" key="2">
    <source>
        <dbReference type="ARBA" id="ARBA00023015"/>
    </source>
</evidence>
<dbReference type="InterPro" id="IPR000847">
    <property type="entry name" value="LysR_HTH_N"/>
</dbReference>
<evidence type="ECO:0000259" key="5">
    <source>
        <dbReference type="PROSITE" id="PS50931"/>
    </source>
</evidence>
<dbReference type="InterPro" id="IPR005119">
    <property type="entry name" value="LysR_subst-bd"/>
</dbReference>
<sequence length="422" mass="45079">MPAKKLIDAEPAAGGEMALQINLRHLQAFSAVAAAGSVTQAADAMFRVASAVTRAVAELEACLGVSLFERKARGMLMNVYGEAVRVRARRVEQEFAAACQELSAGVVASPRQPLEARSLLASMFNGRRVALFASLSELHNMPAVAAAFGVTQPAISALVRELEARTGHSLFTRSARGVTPTRAGSQLAFRCRRALAELRSIASDLAALRGAVEGRVAVGALPLSRTLILPSAIAALVARHPRLHVSTVESPYEVLAAALRSGDIDFIIGALRPPEDVKDLVQEPLFEDRISLIVRAGHPLAARPRVGRAALQRAQWVLSRPGSPSRELLERAFRESGDAAPVPAVETGDLALLRGLLLQSDMVTAISAHQLRYEIETGALVVLPHPLESTRRRIGLTQRRHALPSPAAKALMDAVRQAVAQM</sequence>
<dbReference type="PROSITE" id="PS50931">
    <property type="entry name" value="HTH_LYSR"/>
    <property type="match status" value="2"/>
</dbReference>
<dbReference type="RefSeq" id="WP_339093535.1">
    <property type="nucleotide sequence ID" value="NZ_LR743508.1"/>
</dbReference>
<protein>
    <submittedName>
        <fullName evidence="6">HTH-type transcriptional regulator GbpR</fullName>
    </submittedName>
</protein>
<dbReference type="Pfam" id="PF00126">
    <property type="entry name" value="HTH_1"/>
    <property type="match status" value="2"/>
</dbReference>
<dbReference type="GO" id="GO:0003700">
    <property type="term" value="F:DNA-binding transcription factor activity"/>
    <property type="evidence" value="ECO:0007669"/>
    <property type="project" value="InterPro"/>
</dbReference>
<proteinExistence type="inferred from homology"/>
<dbReference type="InterPro" id="IPR036390">
    <property type="entry name" value="WH_DNA-bd_sf"/>
</dbReference>
<dbReference type="InterPro" id="IPR036388">
    <property type="entry name" value="WH-like_DNA-bd_sf"/>
</dbReference>
<evidence type="ECO:0000256" key="4">
    <source>
        <dbReference type="ARBA" id="ARBA00023163"/>
    </source>
</evidence>
<dbReference type="PANTHER" id="PTHR30419">
    <property type="entry name" value="HTH-TYPE TRANSCRIPTIONAL REGULATOR YBHD"/>
    <property type="match status" value="1"/>
</dbReference>
<reference evidence="6" key="1">
    <citation type="submission" date="2019-12" db="EMBL/GenBank/DDBJ databases">
        <authorList>
            <person name="Cremers G."/>
        </authorList>
    </citation>
    <scope>NUCLEOTIDE SEQUENCE</scope>
    <source>
        <strain evidence="6">Vvax</strain>
    </source>
</reference>
<dbReference type="Gene3D" id="3.40.190.10">
    <property type="entry name" value="Periplasmic binding protein-like II"/>
    <property type="match status" value="2"/>
</dbReference>
<evidence type="ECO:0000256" key="1">
    <source>
        <dbReference type="ARBA" id="ARBA00009437"/>
    </source>
</evidence>
<dbReference type="SUPFAM" id="SSF46785">
    <property type="entry name" value="Winged helix' DNA-binding domain"/>
    <property type="match status" value="2"/>
</dbReference>
<dbReference type="Pfam" id="PF03466">
    <property type="entry name" value="LysR_substrate"/>
    <property type="match status" value="1"/>
</dbReference>
<dbReference type="PANTHER" id="PTHR30419:SF14">
    <property type="entry name" value="LYSR FAMILY TRANSCRIPTIONAL REGULATOR"/>
    <property type="match status" value="1"/>
</dbReference>
<keyword evidence="2" id="KW-0805">Transcription regulation</keyword>
<feature type="domain" description="HTH lysR-type" evidence="5">
    <location>
        <begin position="21"/>
        <end position="78"/>
    </location>
</feature>
<dbReference type="GO" id="GO:0005829">
    <property type="term" value="C:cytosol"/>
    <property type="evidence" value="ECO:0007669"/>
    <property type="project" value="TreeGrafter"/>
</dbReference>
<feature type="domain" description="HTH lysR-type" evidence="5">
    <location>
        <begin position="132"/>
        <end position="181"/>
    </location>
</feature>
<keyword evidence="4" id="KW-0804">Transcription</keyword>
<keyword evidence="3" id="KW-0238">DNA-binding</keyword>
<evidence type="ECO:0000313" key="6">
    <source>
        <dbReference type="EMBL" id="CAA2109587.1"/>
    </source>
</evidence>
<dbReference type="Gene3D" id="1.10.10.10">
    <property type="entry name" value="Winged helix-like DNA-binding domain superfamily/Winged helix DNA-binding domain"/>
    <property type="match status" value="2"/>
</dbReference>
<name>A0A679JQL3_VARPD</name>
<comment type="similarity">
    <text evidence="1">Belongs to the LysR transcriptional regulatory family.</text>
</comment>
<dbReference type="AlphaFoldDB" id="A0A679JQL3"/>
<dbReference type="InterPro" id="IPR050950">
    <property type="entry name" value="HTH-type_LysR_regulators"/>
</dbReference>
<evidence type="ECO:0000256" key="3">
    <source>
        <dbReference type="ARBA" id="ARBA00023125"/>
    </source>
</evidence>
<dbReference type="GO" id="GO:0003677">
    <property type="term" value="F:DNA binding"/>
    <property type="evidence" value="ECO:0007669"/>
    <property type="project" value="UniProtKB-KW"/>
</dbReference>
<dbReference type="EMBL" id="LR743508">
    <property type="protein sequence ID" value="CAA2109587.1"/>
    <property type="molecule type" value="Genomic_DNA"/>
</dbReference>
<dbReference type="SUPFAM" id="SSF53850">
    <property type="entry name" value="Periplasmic binding protein-like II"/>
    <property type="match status" value="1"/>
</dbReference>
<gene>
    <name evidence="6" type="primary">gbpR_5</name>
    <name evidence="6" type="ORF">VVAX_05858</name>
</gene>
<accession>A0A679JQL3</accession>